<keyword evidence="3 7" id="KW-0378">Hydrolase</keyword>
<evidence type="ECO:0000259" key="6">
    <source>
        <dbReference type="Pfam" id="PF08386"/>
    </source>
</evidence>
<comment type="similarity">
    <text evidence="1">Belongs to the peptidase S33 family.</text>
</comment>
<keyword evidence="8" id="KW-1185">Reference proteome</keyword>
<dbReference type="EMBL" id="VFOR01000002">
    <property type="protein sequence ID" value="TQL58167.1"/>
    <property type="molecule type" value="Genomic_DNA"/>
</dbReference>
<evidence type="ECO:0000256" key="2">
    <source>
        <dbReference type="ARBA" id="ARBA00022729"/>
    </source>
</evidence>
<name>A0A542ZCY7_9ACTN</name>
<proteinExistence type="inferred from homology"/>
<feature type="domain" description="AB hydrolase-1" evidence="5">
    <location>
        <begin position="83"/>
        <end position="255"/>
    </location>
</feature>
<feature type="region of interest" description="Disordered" evidence="4">
    <location>
        <begin position="1"/>
        <end position="31"/>
    </location>
</feature>
<dbReference type="AlphaFoldDB" id="A0A542ZCY7"/>
<dbReference type="Pfam" id="PF08386">
    <property type="entry name" value="Abhydrolase_4"/>
    <property type="match status" value="1"/>
</dbReference>
<organism evidence="7 8">
    <name type="scientific">Propioniferax innocua</name>
    <dbReference type="NCBI Taxonomy" id="1753"/>
    <lineage>
        <taxon>Bacteria</taxon>
        <taxon>Bacillati</taxon>
        <taxon>Actinomycetota</taxon>
        <taxon>Actinomycetes</taxon>
        <taxon>Propionibacteriales</taxon>
        <taxon>Propionibacteriaceae</taxon>
        <taxon>Propioniferax</taxon>
    </lineage>
</organism>
<dbReference type="Gene3D" id="3.40.50.1820">
    <property type="entry name" value="alpha/beta hydrolase"/>
    <property type="match status" value="1"/>
</dbReference>
<keyword evidence="2" id="KW-0732">Signal</keyword>
<dbReference type="SUPFAM" id="SSF53474">
    <property type="entry name" value="alpha/beta-Hydrolases"/>
    <property type="match status" value="1"/>
</dbReference>
<dbReference type="Proteomes" id="UP000316196">
    <property type="component" value="Unassembled WGS sequence"/>
</dbReference>
<gene>
    <name evidence="7" type="ORF">FB460_2021</name>
</gene>
<protein>
    <submittedName>
        <fullName evidence="7">Alpha/beta hydrolase family protein</fullName>
    </submittedName>
</protein>
<reference evidence="7 8" key="1">
    <citation type="submission" date="2019-06" db="EMBL/GenBank/DDBJ databases">
        <title>Sequencing the genomes of 1000 actinobacteria strains.</title>
        <authorList>
            <person name="Klenk H.-P."/>
        </authorList>
    </citation>
    <scope>NUCLEOTIDE SEQUENCE [LARGE SCALE GENOMIC DNA]</scope>
    <source>
        <strain evidence="7 8">DSM 8251</strain>
    </source>
</reference>
<dbReference type="PANTHER" id="PTHR43248:SF29">
    <property type="entry name" value="TRIPEPTIDYL AMINOPEPTIDASE"/>
    <property type="match status" value="1"/>
</dbReference>
<dbReference type="InterPro" id="IPR013595">
    <property type="entry name" value="Pept_S33_TAP-like_C"/>
</dbReference>
<comment type="caution">
    <text evidence="7">The sequence shown here is derived from an EMBL/GenBank/DDBJ whole genome shotgun (WGS) entry which is preliminary data.</text>
</comment>
<dbReference type="PANTHER" id="PTHR43248">
    <property type="entry name" value="2-SUCCINYL-6-HYDROXY-2,4-CYCLOHEXADIENE-1-CARBOXYLATE SYNTHASE"/>
    <property type="match status" value="1"/>
</dbReference>
<sequence length="480" mass="51503">MSSTPAPDRPEVDVPDVAPHGFRDAPPGAGVDRYTDQDLAWEPCGEHECADIAVPLDWADPDGQAITLSMRRVAATQQPRRGTIFLNPGGPGSSGKEMVEYFSHAGLEHYDLIGWDPRGVGDSTPVRCLDGAEMDEFLTVDASPDDEAEDAALEEAARGFGQRCLERSGPLLAHVSTTATVQDLDLLRGLVGDERLNYLGYSYGTEIGAVYAATFPDRVGRLVLDSAVSLADDSDVTQAEGFERALESFAEWCAEGDCDLGDDRDEVIQAVTGLLRHLDHQPLQVHDRELTQTLAVSGILMPLYGTKDWYPILADAVSAARSGRGQALLELADAYNERDIDGNYGSLMTAFNAIRCNSHVDLGLAGERARAKKEAEEAGALGPFMGPDLICPLWPAPVVPNPEDQTAPGAAPIMVIGARMDSATPYENAVDMADTFESGFLVTWEGDGHGTYGGTSTCVDDAVHRFFADDLPAEDIICTE</sequence>
<feature type="domain" description="Peptidase S33 tripeptidyl aminopeptidase-like C-terminal" evidence="6">
    <location>
        <begin position="388"/>
        <end position="478"/>
    </location>
</feature>
<evidence type="ECO:0000259" key="5">
    <source>
        <dbReference type="Pfam" id="PF00561"/>
    </source>
</evidence>
<evidence type="ECO:0000256" key="1">
    <source>
        <dbReference type="ARBA" id="ARBA00010088"/>
    </source>
</evidence>
<dbReference type="InterPro" id="IPR000073">
    <property type="entry name" value="AB_hydrolase_1"/>
</dbReference>
<evidence type="ECO:0000256" key="4">
    <source>
        <dbReference type="SAM" id="MobiDB-lite"/>
    </source>
</evidence>
<dbReference type="GO" id="GO:0016787">
    <property type="term" value="F:hydrolase activity"/>
    <property type="evidence" value="ECO:0007669"/>
    <property type="project" value="UniProtKB-KW"/>
</dbReference>
<accession>A0A542ZCY7</accession>
<evidence type="ECO:0000313" key="8">
    <source>
        <dbReference type="Proteomes" id="UP000316196"/>
    </source>
</evidence>
<dbReference type="InterPro" id="IPR051601">
    <property type="entry name" value="Serine_prot/Carboxylest_S33"/>
</dbReference>
<dbReference type="Pfam" id="PF00561">
    <property type="entry name" value="Abhydrolase_1"/>
    <property type="match status" value="1"/>
</dbReference>
<evidence type="ECO:0000256" key="3">
    <source>
        <dbReference type="ARBA" id="ARBA00022801"/>
    </source>
</evidence>
<evidence type="ECO:0000313" key="7">
    <source>
        <dbReference type="EMBL" id="TQL58167.1"/>
    </source>
</evidence>
<dbReference type="InterPro" id="IPR029058">
    <property type="entry name" value="AB_hydrolase_fold"/>
</dbReference>